<dbReference type="InterPro" id="IPR014284">
    <property type="entry name" value="RNA_pol_sigma-70_dom"/>
</dbReference>
<dbReference type="InterPro" id="IPR013324">
    <property type="entry name" value="RNA_pol_sigma_r3/r4-like"/>
</dbReference>
<comment type="caution">
    <text evidence="2">The sequence shown here is derived from an EMBL/GenBank/DDBJ whole genome shotgun (WGS) entry which is preliminary data.</text>
</comment>
<evidence type="ECO:0000259" key="1">
    <source>
        <dbReference type="Pfam" id="PF06056"/>
    </source>
</evidence>
<dbReference type="RefSeq" id="WP_244056856.1">
    <property type="nucleotide sequence ID" value="NZ_BQXH01000026.1"/>
</dbReference>
<organism evidence="2 3">
    <name type="scientific">Ligilactobacillus pabuli</name>
    <dbReference type="NCBI Taxonomy" id="2886039"/>
    <lineage>
        <taxon>Bacteria</taxon>
        <taxon>Bacillati</taxon>
        <taxon>Bacillota</taxon>
        <taxon>Bacilli</taxon>
        <taxon>Lactobacillales</taxon>
        <taxon>Lactobacillaceae</taxon>
        <taxon>Ligilactobacillus</taxon>
    </lineage>
</organism>
<dbReference type="SUPFAM" id="SSF88946">
    <property type="entry name" value="Sigma2 domain of RNA polymerase sigma factors"/>
    <property type="match status" value="1"/>
</dbReference>
<dbReference type="EMBL" id="BQXH01000026">
    <property type="protein sequence ID" value="GKS82333.1"/>
    <property type="molecule type" value="Genomic_DNA"/>
</dbReference>
<dbReference type="Pfam" id="PF06056">
    <property type="entry name" value="Terminase_5"/>
    <property type="match status" value="1"/>
</dbReference>
<dbReference type="InterPro" id="IPR013325">
    <property type="entry name" value="RNA_pol_sigma_r2"/>
</dbReference>
<dbReference type="Gene3D" id="1.10.10.10">
    <property type="entry name" value="Winged helix-like DNA-binding domain superfamily/Winged helix DNA-binding domain"/>
    <property type="match status" value="1"/>
</dbReference>
<keyword evidence="3" id="KW-1185">Reference proteome</keyword>
<accession>A0ABQ5JK97</accession>
<feature type="domain" description="Terminase ATPase subunit N-terminal" evidence="1">
    <location>
        <begin position="141"/>
        <end position="167"/>
    </location>
</feature>
<reference evidence="2" key="1">
    <citation type="journal article" date="2022" name="Int. J. Syst. Evol. Microbiol.">
        <title>A novel species of lactic acid bacteria, Ligilactobacillus pabuli sp. nov., isolated from alfalfa silage.</title>
        <authorList>
            <person name="Tohno M."/>
            <person name="Tanizawa Y."/>
            <person name="Sawada H."/>
            <person name="Sakamoto M."/>
            <person name="Ohkuma M."/>
            <person name="Kobayashi H."/>
        </authorList>
    </citation>
    <scope>NUCLEOTIDE SEQUENCE</scope>
    <source>
        <strain evidence="2">AF129</strain>
    </source>
</reference>
<dbReference type="GO" id="GO:0000428">
    <property type="term" value="C:DNA-directed RNA polymerase complex"/>
    <property type="evidence" value="ECO:0007669"/>
    <property type="project" value="UniProtKB-KW"/>
</dbReference>
<keyword evidence="2" id="KW-0240">DNA-directed RNA polymerase</keyword>
<gene>
    <name evidence="2" type="ORF">LPAF129_20190</name>
</gene>
<keyword evidence="2" id="KW-0804">Transcription</keyword>
<sequence>MHEEALNYLLTNNRIKVVYGVLKYLHLSPQTENFEDLVMEGTLLFMQAYHKYRSLHENINEHQLMGYAFRKIKWGLRDLLRKQCKAADHLVTLPTPKTTDDPLTLFESQTDLGQDYEFAELLGEVLQLCNANERKYVVGRFFYGYSVAEIAQQAGVSRQTAYNWKKQVQRKCKQLFTN</sequence>
<dbReference type="Proteomes" id="UP001055149">
    <property type="component" value="Unassembled WGS sequence"/>
</dbReference>
<protein>
    <submittedName>
        <fullName evidence="2">DNA-directed RNA polymerase sigma-70 factor</fullName>
    </submittedName>
</protein>
<dbReference type="InterPro" id="IPR036388">
    <property type="entry name" value="WH-like_DNA-bd_sf"/>
</dbReference>
<evidence type="ECO:0000313" key="2">
    <source>
        <dbReference type="EMBL" id="GKS82333.1"/>
    </source>
</evidence>
<dbReference type="NCBIfam" id="TIGR02937">
    <property type="entry name" value="sigma70-ECF"/>
    <property type="match status" value="1"/>
</dbReference>
<dbReference type="InterPro" id="IPR010332">
    <property type="entry name" value="ATPase_terminase-su_N"/>
</dbReference>
<evidence type="ECO:0000313" key="3">
    <source>
        <dbReference type="Proteomes" id="UP001055149"/>
    </source>
</evidence>
<name>A0ABQ5JK97_9LACO</name>
<dbReference type="SUPFAM" id="SSF88659">
    <property type="entry name" value="Sigma3 and sigma4 domains of RNA polymerase sigma factors"/>
    <property type="match status" value="1"/>
</dbReference>
<proteinExistence type="predicted"/>